<accession>A0AC61U4B3</accession>
<evidence type="ECO:0000313" key="1">
    <source>
        <dbReference type="EMBL" id="UUZ44813.1"/>
    </source>
</evidence>
<dbReference type="Proteomes" id="UP001059663">
    <property type="component" value="Chromosome"/>
</dbReference>
<sequence>MSDVDLSARELSDDPYPLLARWRAAGPVLRALDGRWVATTHSAVSATLRHRAMGRIWSDWQPAEQMEPFNTLHRHQLMENEPPEHTRMRRLLAGAFAKGHVERMRPRIEQLADSMLDQLDPTGPVDILSAYAEPMPVFVIADLLGVPREDHARLRDWSRAIVHMYEQGVDEATREAAVRASVDFAAYTREVVEMRRAHPGDDLVSDLIAERDGAAGFSDDELVATVVLLLNAGHEASVNVFGNGLSSLLTHPDQLARITAGEVGVATALEELIRFDAPLQLFERTATRDVEIEGVLVRAGEKVACLMGSANRDTSVFGDGPGTGADSFDVSRDPNPHVGFGLGRHFCLGAPLARVELEITVRRLLERYPRITLAATPPRRPTQGAARLRGARGRSGLTKGGTPSYSGPTLRRSNQRCCVD</sequence>
<reference evidence="1" key="1">
    <citation type="submission" date="2021-11" db="EMBL/GenBank/DDBJ databases">
        <title>Study of the species diversity of bacterial strains isolated from a unique natural object - Shulgan-Tash cave (Bashkiria).</title>
        <authorList>
            <person name="Sazanova A.L."/>
            <person name="Chirak E.R."/>
            <person name="Safronova V.I."/>
        </authorList>
    </citation>
    <scope>NUCLEOTIDE SEQUENCE</scope>
    <source>
        <strain evidence="1">P1</strain>
    </source>
</reference>
<dbReference type="EMBL" id="CP087977">
    <property type="protein sequence ID" value="UUZ44813.1"/>
    <property type="molecule type" value="Genomic_DNA"/>
</dbReference>
<gene>
    <name evidence="1" type="ORF">LP422_21470</name>
</gene>
<protein>
    <submittedName>
        <fullName evidence="1">Cytochrome P450</fullName>
    </submittedName>
</protein>
<name>A0AC61U4B3_9MICO</name>
<organism evidence="1 2">
    <name type="scientific">Janibacter limosus</name>
    <dbReference type="NCBI Taxonomy" id="53458"/>
    <lineage>
        <taxon>Bacteria</taxon>
        <taxon>Bacillati</taxon>
        <taxon>Actinomycetota</taxon>
        <taxon>Actinomycetes</taxon>
        <taxon>Micrococcales</taxon>
        <taxon>Intrasporangiaceae</taxon>
        <taxon>Janibacter</taxon>
    </lineage>
</organism>
<proteinExistence type="predicted"/>
<evidence type="ECO:0000313" key="2">
    <source>
        <dbReference type="Proteomes" id="UP001059663"/>
    </source>
</evidence>